<protein>
    <submittedName>
        <fullName evidence="1">Uncharacterized protein</fullName>
    </submittedName>
</protein>
<name>A0A1V6YV46_PENNA</name>
<comment type="caution">
    <text evidence="1">The sequence shown here is derived from an EMBL/GenBank/DDBJ whole genome shotgun (WGS) entry which is preliminary data.</text>
</comment>
<reference evidence="2" key="1">
    <citation type="journal article" date="2017" name="Nat. Microbiol.">
        <title>Global analysis of biosynthetic gene clusters reveals vast potential of secondary metabolite production in Penicillium species.</title>
        <authorList>
            <person name="Nielsen J.C."/>
            <person name="Grijseels S."/>
            <person name="Prigent S."/>
            <person name="Ji B."/>
            <person name="Dainat J."/>
            <person name="Nielsen K.F."/>
            <person name="Frisvad J.C."/>
            <person name="Workman M."/>
            <person name="Nielsen J."/>
        </authorList>
    </citation>
    <scope>NUCLEOTIDE SEQUENCE [LARGE SCALE GENOMIC DNA]</scope>
    <source>
        <strain evidence="2">IBT 13039</strain>
    </source>
</reference>
<dbReference type="EMBL" id="MOOB01000010">
    <property type="protein sequence ID" value="OQE91283.1"/>
    <property type="molecule type" value="Genomic_DNA"/>
</dbReference>
<dbReference type="SUPFAM" id="SSF53474">
    <property type="entry name" value="alpha/beta-Hydrolases"/>
    <property type="match status" value="1"/>
</dbReference>
<proteinExistence type="predicted"/>
<keyword evidence="2" id="KW-1185">Reference proteome</keyword>
<gene>
    <name evidence="1" type="ORF">PENNAL_c0010G08943</name>
</gene>
<evidence type="ECO:0000313" key="1">
    <source>
        <dbReference type="EMBL" id="OQE91283.1"/>
    </source>
</evidence>
<sequence>MKHAFCEPRNIKHPLRFYKEAVAGTLEPYDLYYSIAAARKLFSHALTNEWISVGHSHGGGAAWALAESSLLREDPLSLGKYLGTVAQAPGVRLQDMTLATIHGSLSSNLHSARGVLAEAGWLVLGLRSILPNDP</sequence>
<dbReference type="STRING" id="60175.A0A1V6YV46"/>
<accession>A0A1V6YV46</accession>
<dbReference type="Gene3D" id="3.40.50.1820">
    <property type="entry name" value="alpha/beta hydrolase"/>
    <property type="match status" value="1"/>
</dbReference>
<organism evidence="1 2">
    <name type="scientific">Penicillium nalgiovense</name>
    <dbReference type="NCBI Taxonomy" id="60175"/>
    <lineage>
        <taxon>Eukaryota</taxon>
        <taxon>Fungi</taxon>
        <taxon>Dikarya</taxon>
        <taxon>Ascomycota</taxon>
        <taxon>Pezizomycotina</taxon>
        <taxon>Eurotiomycetes</taxon>
        <taxon>Eurotiomycetidae</taxon>
        <taxon>Eurotiales</taxon>
        <taxon>Aspergillaceae</taxon>
        <taxon>Penicillium</taxon>
    </lineage>
</organism>
<dbReference type="GO" id="GO:0017000">
    <property type="term" value="P:antibiotic biosynthetic process"/>
    <property type="evidence" value="ECO:0007669"/>
    <property type="project" value="UniProtKB-ARBA"/>
</dbReference>
<dbReference type="InterPro" id="IPR029058">
    <property type="entry name" value="AB_hydrolase_fold"/>
</dbReference>
<dbReference type="Proteomes" id="UP000191691">
    <property type="component" value="Unassembled WGS sequence"/>
</dbReference>
<dbReference type="GO" id="GO:0072330">
    <property type="term" value="P:monocarboxylic acid biosynthetic process"/>
    <property type="evidence" value="ECO:0007669"/>
    <property type="project" value="UniProtKB-ARBA"/>
</dbReference>
<evidence type="ECO:0000313" key="2">
    <source>
        <dbReference type="Proteomes" id="UP000191691"/>
    </source>
</evidence>
<dbReference type="AlphaFoldDB" id="A0A1V6YV46"/>